<organism evidence="2 3">
    <name type="scientific">Russula ochroleuca</name>
    <dbReference type="NCBI Taxonomy" id="152965"/>
    <lineage>
        <taxon>Eukaryota</taxon>
        <taxon>Fungi</taxon>
        <taxon>Dikarya</taxon>
        <taxon>Basidiomycota</taxon>
        <taxon>Agaricomycotina</taxon>
        <taxon>Agaricomycetes</taxon>
        <taxon>Russulales</taxon>
        <taxon>Russulaceae</taxon>
        <taxon>Russula</taxon>
    </lineage>
</organism>
<gene>
    <name evidence="2" type="ORF">DFH94DRAFT_724424</name>
</gene>
<dbReference type="AlphaFoldDB" id="A0A9P5N177"/>
<sequence>MKVSLHHRTSVILVYCVVATLVLSSSSAVLLRNPPFSSRRAIPGTNIFILQPYRSITYILLKMSCLRTDDHTTGSRTASTVGTLPF</sequence>
<evidence type="ECO:0000256" key="1">
    <source>
        <dbReference type="SAM" id="Phobius"/>
    </source>
</evidence>
<feature type="transmembrane region" description="Helical" evidence="1">
    <location>
        <begin position="12"/>
        <end position="31"/>
    </location>
</feature>
<accession>A0A9P5N177</accession>
<evidence type="ECO:0000313" key="3">
    <source>
        <dbReference type="Proteomes" id="UP000759537"/>
    </source>
</evidence>
<name>A0A9P5N177_9AGAM</name>
<dbReference type="EMBL" id="WHVB01000004">
    <property type="protein sequence ID" value="KAF8483812.1"/>
    <property type="molecule type" value="Genomic_DNA"/>
</dbReference>
<keyword evidence="3" id="KW-1185">Reference proteome</keyword>
<keyword evidence="1" id="KW-0812">Transmembrane</keyword>
<dbReference type="Proteomes" id="UP000759537">
    <property type="component" value="Unassembled WGS sequence"/>
</dbReference>
<reference evidence="2" key="2">
    <citation type="journal article" date="2020" name="Nat. Commun.">
        <title>Large-scale genome sequencing of mycorrhizal fungi provides insights into the early evolution of symbiotic traits.</title>
        <authorList>
            <person name="Miyauchi S."/>
            <person name="Kiss E."/>
            <person name="Kuo A."/>
            <person name="Drula E."/>
            <person name="Kohler A."/>
            <person name="Sanchez-Garcia M."/>
            <person name="Morin E."/>
            <person name="Andreopoulos B."/>
            <person name="Barry K.W."/>
            <person name="Bonito G."/>
            <person name="Buee M."/>
            <person name="Carver A."/>
            <person name="Chen C."/>
            <person name="Cichocki N."/>
            <person name="Clum A."/>
            <person name="Culley D."/>
            <person name="Crous P.W."/>
            <person name="Fauchery L."/>
            <person name="Girlanda M."/>
            <person name="Hayes R.D."/>
            <person name="Keri Z."/>
            <person name="LaButti K."/>
            <person name="Lipzen A."/>
            <person name="Lombard V."/>
            <person name="Magnuson J."/>
            <person name="Maillard F."/>
            <person name="Murat C."/>
            <person name="Nolan M."/>
            <person name="Ohm R.A."/>
            <person name="Pangilinan J."/>
            <person name="Pereira M.F."/>
            <person name="Perotto S."/>
            <person name="Peter M."/>
            <person name="Pfister S."/>
            <person name="Riley R."/>
            <person name="Sitrit Y."/>
            <person name="Stielow J.B."/>
            <person name="Szollosi G."/>
            <person name="Zifcakova L."/>
            <person name="Stursova M."/>
            <person name="Spatafora J.W."/>
            <person name="Tedersoo L."/>
            <person name="Vaario L.M."/>
            <person name="Yamada A."/>
            <person name="Yan M."/>
            <person name="Wang P."/>
            <person name="Xu J."/>
            <person name="Bruns T."/>
            <person name="Baldrian P."/>
            <person name="Vilgalys R."/>
            <person name="Dunand C."/>
            <person name="Henrissat B."/>
            <person name="Grigoriev I.V."/>
            <person name="Hibbett D."/>
            <person name="Nagy L.G."/>
            <person name="Martin F.M."/>
        </authorList>
    </citation>
    <scope>NUCLEOTIDE SEQUENCE</scope>
    <source>
        <strain evidence="2">Prilba</strain>
    </source>
</reference>
<keyword evidence="1" id="KW-1133">Transmembrane helix</keyword>
<evidence type="ECO:0000313" key="2">
    <source>
        <dbReference type="EMBL" id="KAF8483812.1"/>
    </source>
</evidence>
<keyword evidence="1" id="KW-0472">Membrane</keyword>
<protein>
    <submittedName>
        <fullName evidence="2">Uncharacterized protein</fullName>
    </submittedName>
</protein>
<reference evidence="2" key="1">
    <citation type="submission" date="2019-10" db="EMBL/GenBank/DDBJ databases">
        <authorList>
            <consortium name="DOE Joint Genome Institute"/>
            <person name="Kuo A."/>
            <person name="Miyauchi S."/>
            <person name="Kiss E."/>
            <person name="Drula E."/>
            <person name="Kohler A."/>
            <person name="Sanchez-Garcia M."/>
            <person name="Andreopoulos B."/>
            <person name="Barry K.W."/>
            <person name="Bonito G."/>
            <person name="Buee M."/>
            <person name="Carver A."/>
            <person name="Chen C."/>
            <person name="Cichocki N."/>
            <person name="Clum A."/>
            <person name="Culley D."/>
            <person name="Crous P.W."/>
            <person name="Fauchery L."/>
            <person name="Girlanda M."/>
            <person name="Hayes R."/>
            <person name="Keri Z."/>
            <person name="LaButti K."/>
            <person name="Lipzen A."/>
            <person name="Lombard V."/>
            <person name="Magnuson J."/>
            <person name="Maillard F."/>
            <person name="Morin E."/>
            <person name="Murat C."/>
            <person name="Nolan M."/>
            <person name="Ohm R."/>
            <person name="Pangilinan J."/>
            <person name="Pereira M."/>
            <person name="Perotto S."/>
            <person name="Peter M."/>
            <person name="Riley R."/>
            <person name="Sitrit Y."/>
            <person name="Stielow B."/>
            <person name="Szollosi G."/>
            <person name="Zifcakova L."/>
            <person name="Stursova M."/>
            <person name="Spatafora J.W."/>
            <person name="Tedersoo L."/>
            <person name="Vaario L.-M."/>
            <person name="Yamada A."/>
            <person name="Yan M."/>
            <person name="Wang P."/>
            <person name="Xu J."/>
            <person name="Bruns T."/>
            <person name="Baldrian P."/>
            <person name="Vilgalys R."/>
            <person name="Henrissat B."/>
            <person name="Grigoriev I.V."/>
            <person name="Hibbett D."/>
            <person name="Nagy L.G."/>
            <person name="Martin F.M."/>
        </authorList>
    </citation>
    <scope>NUCLEOTIDE SEQUENCE</scope>
    <source>
        <strain evidence="2">Prilba</strain>
    </source>
</reference>
<comment type="caution">
    <text evidence="2">The sequence shown here is derived from an EMBL/GenBank/DDBJ whole genome shotgun (WGS) entry which is preliminary data.</text>
</comment>
<proteinExistence type="predicted"/>